<dbReference type="PROSITE" id="PS51007">
    <property type="entry name" value="CYTC"/>
    <property type="match status" value="1"/>
</dbReference>
<evidence type="ECO:0000256" key="4">
    <source>
        <dbReference type="ARBA" id="ARBA00022982"/>
    </source>
</evidence>
<evidence type="ECO:0000256" key="3">
    <source>
        <dbReference type="ARBA" id="ARBA00022723"/>
    </source>
</evidence>
<dbReference type="PANTHER" id="PTHR11961">
    <property type="entry name" value="CYTOCHROME C"/>
    <property type="match status" value="1"/>
</dbReference>
<feature type="chain" id="PRO_5042177073" evidence="7">
    <location>
        <begin position="26"/>
        <end position="129"/>
    </location>
</feature>
<dbReference type="FunFam" id="1.10.760.10:FF:000001">
    <property type="entry name" value="Cytochrome c iso-1"/>
    <property type="match status" value="1"/>
</dbReference>
<dbReference type="KEGG" id="gso:PH603_11110"/>
<dbReference type="EMBL" id="CP116805">
    <property type="protein sequence ID" value="WCL53088.1"/>
    <property type="molecule type" value="Genomic_DNA"/>
</dbReference>
<keyword evidence="3 6" id="KW-0479">Metal-binding</keyword>
<dbReference type="InterPro" id="IPR002327">
    <property type="entry name" value="Cyt_c_1A/1B"/>
</dbReference>
<dbReference type="AlphaFoldDB" id="A0AAE9XTJ9"/>
<dbReference type="InterPro" id="IPR009056">
    <property type="entry name" value="Cyt_c-like_dom"/>
</dbReference>
<keyword evidence="5 6" id="KW-0408">Iron</keyword>
<dbReference type="Gene3D" id="1.10.760.10">
    <property type="entry name" value="Cytochrome c-like domain"/>
    <property type="match status" value="1"/>
</dbReference>
<dbReference type="GO" id="GO:0009055">
    <property type="term" value="F:electron transfer activity"/>
    <property type="evidence" value="ECO:0007669"/>
    <property type="project" value="InterPro"/>
</dbReference>
<dbReference type="PRINTS" id="PR00604">
    <property type="entry name" value="CYTCHRMECIAB"/>
</dbReference>
<dbReference type="RefSeq" id="WP_289502600.1">
    <property type="nucleotide sequence ID" value="NZ_CP116805.1"/>
</dbReference>
<organism evidence="9 10">
    <name type="scientific">Gimibacter soli</name>
    <dbReference type="NCBI Taxonomy" id="3024400"/>
    <lineage>
        <taxon>Bacteria</taxon>
        <taxon>Pseudomonadati</taxon>
        <taxon>Pseudomonadota</taxon>
        <taxon>Alphaproteobacteria</taxon>
        <taxon>Kordiimonadales</taxon>
        <taxon>Temperatibacteraceae</taxon>
        <taxon>Gimibacter</taxon>
    </lineage>
</organism>
<dbReference type="InterPro" id="IPR036909">
    <property type="entry name" value="Cyt_c-like_dom_sf"/>
</dbReference>
<keyword evidence="1" id="KW-0813">Transport</keyword>
<evidence type="ECO:0000256" key="7">
    <source>
        <dbReference type="SAM" id="SignalP"/>
    </source>
</evidence>
<dbReference type="SUPFAM" id="SSF46626">
    <property type="entry name" value="Cytochrome c"/>
    <property type="match status" value="1"/>
</dbReference>
<dbReference type="Pfam" id="PF00034">
    <property type="entry name" value="Cytochrom_C"/>
    <property type="match status" value="1"/>
</dbReference>
<dbReference type="Proteomes" id="UP001217500">
    <property type="component" value="Chromosome"/>
</dbReference>
<evidence type="ECO:0000256" key="1">
    <source>
        <dbReference type="ARBA" id="ARBA00022448"/>
    </source>
</evidence>
<protein>
    <submittedName>
        <fullName evidence="9">Cytochrome c family protein</fullName>
    </submittedName>
</protein>
<feature type="domain" description="Cytochrome c" evidence="8">
    <location>
        <begin position="27"/>
        <end position="127"/>
    </location>
</feature>
<feature type="signal peptide" evidence="7">
    <location>
        <begin position="1"/>
        <end position="25"/>
    </location>
</feature>
<name>A0AAE9XTJ9_9PROT</name>
<keyword evidence="7" id="KW-0732">Signal</keyword>
<dbReference type="GO" id="GO:0020037">
    <property type="term" value="F:heme binding"/>
    <property type="evidence" value="ECO:0007669"/>
    <property type="project" value="InterPro"/>
</dbReference>
<keyword evidence="10" id="KW-1185">Reference proteome</keyword>
<keyword evidence="2 6" id="KW-0349">Heme</keyword>
<evidence type="ECO:0000256" key="5">
    <source>
        <dbReference type="ARBA" id="ARBA00023004"/>
    </source>
</evidence>
<evidence type="ECO:0000313" key="10">
    <source>
        <dbReference type="Proteomes" id="UP001217500"/>
    </source>
</evidence>
<evidence type="ECO:0000256" key="2">
    <source>
        <dbReference type="ARBA" id="ARBA00022617"/>
    </source>
</evidence>
<dbReference type="GO" id="GO:0046872">
    <property type="term" value="F:metal ion binding"/>
    <property type="evidence" value="ECO:0007669"/>
    <property type="project" value="UniProtKB-KW"/>
</dbReference>
<evidence type="ECO:0000259" key="8">
    <source>
        <dbReference type="PROSITE" id="PS51007"/>
    </source>
</evidence>
<sequence>MLKSLLNATVATLIVATALTTGAQAAGDPAKGKMIFNRCKACHTLTAAERLKMGPSLAGVFGRKAGTSEGYKYSPAMVESEVVWSAETLDQYLADPKGFIPKNKMIFPGLKKDQDRADVIAYLEQATKE</sequence>
<evidence type="ECO:0000256" key="6">
    <source>
        <dbReference type="PROSITE-ProRule" id="PRU00433"/>
    </source>
</evidence>
<gene>
    <name evidence="9" type="ORF">PH603_11110</name>
</gene>
<reference evidence="9" key="1">
    <citation type="submission" date="2023-01" db="EMBL/GenBank/DDBJ databases">
        <title>The genome sequence of Kordiimonadaceae bacterium 6D33.</title>
        <authorList>
            <person name="Liu Y."/>
        </authorList>
    </citation>
    <scope>NUCLEOTIDE SEQUENCE</scope>
    <source>
        <strain evidence="9">6D33</strain>
    </source>
</reference>
<keyword evidence="4" id="KW-0249">Electron transport</keyword>
<evidence type="ECO:0000313" key="9">
    <source>
        <dbReference type="EMBL" id="WCL53088.1"/>
    </source>
</evidence>
<accession>A0AAE9XTJ9</accession>
<proteinExistence type="predicted"/>